<keyword evidence="2" id="KW-1185">Reference proteome</keyword>
<reference evidence="1 2" key="1">
    <citation type="submission" date="2023-07" db="EMBL/GenBank/DDBJ databases">
        <authorList>
            <person name="Lian W.-H."/>
        </authorList>
    </citation>
    <scope>NUCLEOTIDE SEQUENCE [LARGE SCALE GENOMIC DNA]</scope>
    <source>
        <strain evidence="1 2">SYSU DXS3180</strain>
    </source>
</reference>
<accession>A0ABV3ZAX2</accession>
<evidence type="ECO:0000313" key="1">
    <source>
        <dbReference type="EMBL" id="MEX6686680.1"/>
    </source>
</evidence>
<evidence type="ECO:0000313" key="2">
    <source>
        <dbReference type="Proteomes" id="UP001560573"/>
    </source>
</evidence>
<dbReference type="EMBL" id="JAULBC010000001">
    <property type="protein sequence ID" value="MEX6686680.1"/>
    <property type="molecule type" value="Genomic_DNA"/>
</dbReference>
<gene>
    <name evidence="1" type="ORF">QTN47_04200</name>
</gene>
<dbReference type="Proteomes" id="UP001560573">
    <property type="component" value="Unassembled WGS sequence"/>
</dbReference>
<name>A0ABV3ZAX2_9BACT</name>
<protein>
    <recommendedName>
        <fullName evidence="3">DUF4157 domain-containing protein</fullName>
    </recommendedName>
</protein>
<organism evidence="1 2">
    <name type="scientific">Danxiaibacter flavus</name>
    <dbReference type="NCBI Taxonomy" id="3049108"/>
    <lineage>
        <taxon>Bacteria</taxon>
        <taxon>Pseudomonadati</taxon>
        <taxon>Bacteroidota</taxon>
        <taxon>Chitinophagia</taxon>
        <taxon>Chitinophagales</taxon>
        <taxon>Chitinophagaceae</taxon>
        <taxon>Danxiaibacter</taxon>
    </lineage>
</organism>
<proteinExistence type="predicted"/>
<evidence type="ECO:0008006" key="3">
    <source>
        <dbReference type="Google" id="ProtNLM"/>
    </source>
</evidence>
<dbReference type="RefSeq" id="WP_369328076.1">
    <property type="nucleotide sequence ID" value="NZ_JAULBC010000001.1"/>
</dbReference>
<sequence length="227" mass="24999">MKFVEFLTQFPVMDDAELQSIKGGGTLPPVTVTTYIGGGGSGGSGGGSYDSSQIVSISQGFNDTSQPTYTTSMDYFKAHFQNFKTNHPVVFVDNEAPPGYTMNGDRRFVDARGNVSDAATKLVNGFIFIYVDSYVLNTEMPDFVRQEILGHELVHAKQIEEHYDMYVNNNAQFTLNSEYAAYQYSLNSAKAAGDQVGIQFFQNLLNTDYSGGKAANWTSNYSDVPTR</sequence>
<comment type="caution">
    <text evidence="1">The sequence shown here is derived from an EMBL/GenBank/DDBJ whole genome shotgun (WGS) entry which is preliminary data.</text>
</comment>